<protein>
    <submittedName>
        <fullName evidence="2">Uncharacterized protein</fullName>
    </submittedName>
</protein>
<name>A0A8H8D627_AJECA</name>
<reference evidence="2 3" key="1">
    <citation type="submission" date="2021-01" db="EMBL/GenBank/DDBJ databases">
        <title>Chromosome-level genome assembly of a human fungal pathogen reveals clustering of transcriptionally co-regulated genes.</title>
        <authorList>
            <person name="Voorhies M."/>
            <person name="Cohen S."/>
            <person name="Shea T.P."/>
            <person name="Petrus S."/>
            <person name="Munoz J.F."/>
            <person name="Poplawski S."/>
            <person name="Goldman W.E."/>
            <person name="Michael T."/>
            <person name="Cuomo C.A."/>
            <person name="Sil A."/>
            <person name="Beyhan S."/>
        </authorList>
    </citation>
    <scope>NUCLEOTIDE SEQUENCE [LARGE SCALE GENOMIC DNA]</scope>
    <source>
        <strain evidence="2 3">G184AR</strain>
    </source>
</reference>
<organism evidence="2 3">
    <name type="scientific">Ajellomyces capsulatus</name>
    <name type="common">Darling's disease fungus</name>
    <name type="synonym">Histoplasma capsulatum</name>
    <dbReference type="NCBI Taxonomy" id="5037"/>
    <lineage>
        <taxon>Eukaryota</taxon>
        <taxon>Fungi</taxon>
        <taxon>Dikarya</taxon>
        <taxon>Ascomycota</taxon>
        <taxon>Pezizomycotina</taxon>
        <taxon>Eurotiomycetes</taxon>
        <taxon>Eurotiomycetidae</taxon>
        <taxon>Onygenales</taxon>
        <taxon>Ajellomycetaceae</taxon>
        <taxon>Histoplasma</taxon>
    </lineage>
</organism>
<dbReference type="Proteomes" id="UP000670092">
    <property type="component" value="Unassembled WGS sequence"/>
</dbReference>
<comment type="caution">
    <text evidence="2">The sequence shown here is derived from an EMBL/GenBank/DDBJ whole genome shotgun (WGS) entry which is preliminary data.</text>
</comment>
<proteinExistence type="predicted"/>
<keyword evidence="1" id="KW-1133">Transmembrane helix</keyword>
<feature type="transmembrane region" description="Helical" evidence="1">
    <location>
        <begin position="12"/>
        <end position="34"/>
    </location>
</feature>
<dbReference type="VEuPathDB" id="FungiDB:I7I52_01183"/>
<dbReference type="AlphaFoldDB" id="A0A8H8D627"/>
<sequence>MQSASLPLYIDSWATFPSIFFLFSCIFSSTWLIATSDTQQQRSSTSDQTPVFRAKWQRSAHKLDVTIGL</sequence>
<gene>
    <name evidence="2" type="ORF">I7I52_01183</name>
</gene>
<accession>A0A8H8D627</accession>
<evidence type="ECO:0000256" key="1">
    <source>
        <dbReference type="SAM" id="Phobius"/>
    </source>
</evidence>
<keyword evidence="1" id="KW-0472">Membrane</keyword>
<evidence type="ECO:0000313" key="2">
    <source>
        <dbReference type="EMBL" id="KAG5303245.1"/>
    </source>
</evidence>
<evidence type="ECO:0000313" key="3">
    <source>
        <dbReference type="Proteomes" id="UP000670092"/>
    </source>
</evidence>
<dbReference type="EMBL" id="JAEVHI010000001">
    <property type="protein sequence ID" value="KAG5303245.1"/>
    <property type="molecule type" value="Genomic_DNA"/>
</dbReference>
<keyword evidence="1" id="KW-0812">Transmembrane</keyword>